<keyword evidence="8" id="KW-0967">Endosome</keyword>
<dbReference type="GO" id="GO:0005765">
    <property type="term" value="C:lysosomal membrane"/>
    <property type="evidence" value="ECO:0007669"/>
    <property type="project" value="UniProtKB-SubCell"/>
</dbReference>
<evidence type="ECO:0000256" key="20">
    <source>
        <dbReference type="SAM" id="Phobius"/>
    </source>
</evidence>
<evidence type="ECO:0000256" key="1">
    <source>
        <dbReference type="ARBA" id="ARBA00004107"/>
    </source>
</evidence>
<evidence type="ECO:0000256" key="10">
    <source>
        <dbReference type="ARBA" id="ARBA00023004"/>
    </source>
</evidence>
<evidence type="ECO:0000256" key="5">
    <source>
        <dbReference type="ARBA" id="ARBA00022448"/>
    </source>
</evidence>
<evidence type="ECO:0000313" key="21">
    <source>
        <dbReference type="EMBL" id="GCB81713.1"/>
    </source>
</evidence>
<protein>
    <recommendedName>
        <fullName evidence="4">Natural resistance-associated macrophage protein 1</fullName>
    </recommendedName>
    <alternativeName>
        <fullName evidence="15">Solute carrier family 11 member 1</fullName>
    </alternativeName>
</protein>
<evidence type="ECO:0000256" key="16">
    <source>
        <dbReference type="ARBA" id="ARBA00035584"/>
    </source>
</evidence>
<evidence type="ECO:0000256" key="6">
    <source>
        <dbReference type="ARBA" id="ARBA00022496"/>
    </source>
</evidence>
<comment type="function">
    <text evidence="17">Macrophage-specific antiporter that fluxes metal ions in either direction against a proton gradient. Localized to late endosomal lysosomal membranes, delivers bivalent cations from the cytosol into these acidic compartments where they may directly affect antimicrobial activity. Involved in iron metabolism and host natural resistance to infection with intracellular parasites. Pathogen resistance involves sequestration of Fe(2+) and Mn(2+), cofactors of both prokaryotic and eukaryotic catalases and superoxide dismutases, not only to protect the macrophage against its own generation of reactive oxygen species, but to deny the cations to the pathogen for synthesis of its protective enzymes.</text>
</comment>
<feature type="transmembrane region" description="Helical" evidence="20">
    <location>
        <begin position="71"/>
        <end position="98"/>
    </location>
</feature>
<dbReference type="GO" id="GO:0005381">
    <property type="term" value="F:iron ion transmembrane transporter activity"/>
    <property type="evidence" value="ECO:0007669"/>
    <property type="project" value="TreeGrafter"/>
</dbReference>
<dbReference type="Proteomes" id="UP000288216">
    <property type="component" value="Unassembled WGS sequence"/>
</dbReference>
<name>A0A401Q8L6_SCYTO</name>
<keyword evidence="5" id="KW-0813">Transport</keyword>
<dbReference type="GO" id="GO:0031902">
    <property type="term" value="C:late endosome membrane"/>
    <property type="evidence" value="ECO:0007669"/>
    <property type="project" value="UniProtKB-SubCell"/>
</dbReference>
<dbReference type="GO" id="GO:0005384">
    <property type="term" value="F:manganese ion transmembrane transporter activity"/>
    <property type="evidence" value="ECO:0007669"/>
    <property type="project" value="TreeGrafter"/>
</dbReference>
<comment type="catalytic activity">
    <reaction evidence="19">
        <text>Mn(2+)(in) + H(+)(out) = Mn(2+)(out) + H(+)(in)</text>
        <dbReference type="Rhea" id="RHEA:73063"/>
        <dbReference type="ChEBI" id="CHEBI:15378"/>
        <dbReference type="ChEBI" id="CHEBI:29035"/>
    </reaction>
</comment>
<reference evidence="21 22" key="1">
    <citation type="journal article" date="2018" name="Nat. Ecol. Evol.">
        <title>Shark genomes provide insights into elasmobranch evolution and the origin of vertebrates.</title>
        <authorList>
            <person name="Hara Y"/>
            <person name="Yamaguchi K"/>
            <person name="Onimaru K"/>
            <person name="Kadota M"/>
            <person name="Koyanagi M"/>
            <person name="Keeley SD"/>
            <person name="Tatsumi K"/>
            <person name="Tanaka K"/>
            <person name="Motone F"/>
            <person name="Kageyama Y"/>
            <person name="Nozu R"/>
            <person name="Adachi N"/>
            <person name="Nishimura O"/>
            <person name="Nakagawa R"/>
            <person name="Tanegashima C"/>
            <person name="Kiyatake I"/>
            <person name="Matsumoto R"/>
            <person name="Murakumo K"/>
            <person name="Nishida K"/>
            <person name="Terakita A"/>
            <person name="Kuratani S"/>
            <person name="Sato K"/>
            <person name="Hyodo S Kuraku.S."/>
        </authorList>
    </citation>
    <scope>NUCLEOTIDE SEQUENCE [LARGE SCALE GENOMIC DNA]</scope>
</reference>
<keyword evidence="6" id="KW-0410">Iron transport</keyword>
<dbReference type="AlphaFoldDB" id="A0A401Q8L6"/>
<comment type="subcellular location">
    <subcellularLocation>
        <location evidence="1">Late endosome membrane</location>
        <topology evidence="1">Multi-pass membrane protein</topology>
    </subcellularLocation>
    <subcellularLocation>
        <location evidence="2">Lysosome membrane</location>
        <topology evidence="2">Multi-pass membrane protein</topology>
    </subcellularLocation>
</comment>
<keyword evidence="12 20" id="KW-0472">Membrane</keyword>
<feature type="non-terminal residue" evidence="21">
    <location>
        <position position="134"/>
    </location>
</feature>
<comment type="catalytic activity">
    <reaction evidence="18">
        <text>Zn(2+)(in) + H(+)(out) = Zn(2+)(out) + H(+)(in)</text>
        <dbReference type="Rhea" id="RHEA:28839"/>
        <dbReference type="ChEBI" id="CHEBI:15378"/>
        <dbReference type="ChEBI" id="CHEBI:29105"/>
    </reaction>
</comment>
<organism evidence="21 22">
    <name type="scientific">Scyliorhinus torazame</name>
    <name type="common">Cloudy catshark</name>
    <name type="synonym">Catulus torazame</name>
    <dbReference type="NCBI Taxonomy" id="75743"/>
    <lineage>
        <taxon>Eukaryota</taxon>
        <taxon>Metazoa</taxon>
        <taxon>Chordata</taxon>
        <taxon>Craniata</taxon>
        <taxon>Vertebrata</taxon>
        <taxon>Chondrichthyes</taxon>
        <taxon>Elasmobranchii</taxon>
        <taxon>Galeomorphii</taxon>
        <taxon>Galeoidea</taxon>
        <taxon>Carcharhiniformes</taxon>
        <taxon>Scyliorhinidae</taxon>
        <taxon>Scyliorhinus</taxon>
    </lineage>
</organism>
<evidence type="ECO:0000256" key="8">
    <source>
        <dbReference type="ARBA" id="ARBA00022753"/>
    </source>
</evidence>
<dbReference type="OrthoDB" id="409173at2759"/>
<proteinExistence type="inferred from homology"/>
<dbReference type="EMBL" id="BFAA01022980">
    <property type="protein sequence ID" value="GCB81713.1"/>
    <property type="molecule type" value="Genomic_DNA"/>
</dbReference>
<sequence>YVVVKPDQGEVVKGLFYPSCSGCGRNELLQAVGIIGAIIMPHNIYLHSALVKSRQVNRSSAAEVKEANKYYLIECSIALFVSLLINIFVIAVFGAAFYGKSNMDVYNMCAKSGSPYLDKLPKDNHTLEVDIFKG</sequence>
<evidence type="ECO:0000256" key="15">
    <source>
        <dbReference type="ARBA" id="ARBA00032337"/>
    </source>
</evidence>
<evidence type="ECO:0000256" key="18">
    <source>
        <dbReference type="ARBA" id="ARBA00047695"/>
    </source>
</evidence>
<keyword evidence="13" id="KW-0325">Glycoprotein</keyword>
<evidence type="ECO:0000256" key="13">
    <source>
        <dbReference type="ARBA" id="ARBA00023180"/>
    </source>
</evidence>
<dbReference type="Pfam" id="PF01566">
    <property type="entry name" value="Nramp"/>
    <property type="match status" value="1"/>
</dbReference>
<keyword evidence="14" id="KW-0458">Lysosome</keyword>
<evidence type="ECO:0000256" key="2">
    <source>
        <dbReference type="ARBA" id="ARBA00004155"/>
    </source>
</evidence>
<dbReference type="GO" id="GO:0030670">
    <property type="term" value="C:phagocytic vesicle membrane"/>
    <property type="evidence" value="ECO:0007669"/>
    <property type="project" value="TreeGrafter"/>
</dbReference>
<keyword evidence="11" id="KW-0406">Ion transport</keyword>
<evidence type="ECO:0000256" key="11">
    <source>
        <dbReference type="ARBA" id="ARBA00023065"/>
    </source>
</evidence>
<dbReference type="InterPro" id="IPR001046">
    <property type="entry name" value="NRAMP_fam"/>
</dbReference>
<keyword evidence="7 20" id="KW-0812">Transmembrane</keyword>
<feature type="non-terminal residue" evidence="21">
    <location>
        <position position="1"/>
    </location>
</feature>
<gene>
    <name evidence="21" type="ORF">scyTo_0022555</name>
</gene>
<keyword evidence="9 20" id="KW-1133">Transmembrane helix</keyword>
<dbReference type="PANTHER" id="PTHR11706:SF52">
    <property type="entry name" value="NATURAL RESISTANCE-ASSOCIATED MACROPHAGE PROTEIN 1"/>
    <property type="match status" value="1"/>
</dbReference>
<evidence type="ECO:0000256" key="12">
    <source>
        <dbReference type="ARBA" id="ARBA00023136"/>
    </source>
</evidence>
<evidence type="ECO:0000256" key="7">
    <source>
        <dbReference type="ARBA" id="ARBA00022692"/>
    </source>
</evidence>
<dbReference type="PANTHER" id="PTHR11706">
    <property type="entry name" value="SOLUTE CARRIER PROTEIN FAMILY 11 MEMBER"/>
    <property type="match status" value="1"/>
</dbReference>
<evidence type="ECO:0000256" key="3">
    <source>
        <dbReference type="ARBA" id="ARBA00006670"/>
    </source>
</evidence>
<keyword evidence="10" id="KW-0408">Iron</keyword>
<dbReference type="GO" id="GO:0015086">
    <property type="term" value="F:cadmium ion transmembrane transporter activity"/>
    <property type="evidence" value="ECO:0007669"/>
    <property type="project" value="TreeGrafter"/>
</dbReference>
<comment type="similarity">
    <text evidence="3">Belongs to the NRAMP family.</text>
</comment>
<evidence type="ECO:0000256" key="19">
    <source>
        <dbReference type="ARBA" id="ARBA00048522"/>
    </source>
</evidence>
<feature type="transmembrane region" description="Helical" evidence="20">
    <location>
        <begin position="28"/>
        <end position="50"/>
    </location>
</feature>
<accession>A0A401Q8L6</accession>
<dbReference type="STRING" id="75743.A0A401Q8L6"/>
<keyword evidence="22" id="KW-1185">Reference proteome</keyword>
<evidence type="ECO:0000256" key="17">
    <source>
        <dbReference type="ARBA" id="ARBA00035618"/>
    </source>
</evidence>
<evidence type="ECO:0000313" key="22">
    <source>
        <dbReference type="Proteomes" id="UP000288216"/>
    </source>
</evidence>
<comment type="caution">
    <text evidence="21">The sequence shown here is derived from an EMBL/GenBank/DDBJ whole genome shotgun (WGS) entry which is preliminary data.</text>
</comment>
<dbReference type="GO" id="GO:0051139">
    <property type="term" value="F:metal cation:proton antiporter activity"/>
    <property type="evidence" value="ECO:0007669"/>
    <property type="project" value="TreeGrafter"/>
</dbReference>
<evidence type="ECO:0000256" key="9">
    <source>
        <dbReference type="ARBA" id="ARBA00022989"/>
    </source>
</evidence>
<evidence type="ECO:0000256" key="14">
    <source>
        <dbReference type="ARBA" id="ARBA00023228"/>
    </source>
</evidence>
<dbReference type="OMA" id="MCAKSGS"/>
<comment type="catalytic activity">
    <reaction evidence="16">
        <text>Fe(2+)(in) + H(+)(out) = Fe(2+)(out) + H(+)(in)</text>
        <dbReference type="Rhea" id="RHEA:29439"/>
        <dbReference type="ChEBI" id="CHEBI:15378"/>
        <dbReference type="ChEBI" id="CHEBI:29033"/>
    </reaction>
</comment>
<evidence type="ECO:0000256" key="4">
    <source>
        <dbReference type="ARBA" id="ARBA00015099"/>
    </source>
</evidence>
<dbReference type="GO" id="GO:0005886">
    <property type="term" value="C:plasma membrane"/>
    <property type="evidence" value="ECO:0007669"/>
    <property type="project" value="TreeGrafter"/>
</dbReference>